<accession>A0AA41YA33</accession>
<dbReference type="RefSeq" id="WP_282592679.1">
    <property type="nucleotide sequence ID" value="NZ_JAPAAF010000028.1"/>
</dbReference>
<dbReference type="Proteomes" id="UP001163821">
    <property type="component" value="Unassembled WGS sequence"/>
</dbReference>
<keyword evidence="2" id="KW-1185">Reference proteome</keyword>
<reference evidence="1" key="1">
    <citation type="submission" date="2022-10" db="EMBL/GenBank/DDBJ databases">
        <title>Gaoshiqiia sediminis gen. nov., sp. nov., isolated from coastal sediment.</title>
        <authorList>
            <person name="Yu W.X."/>
            <person name="Mu D.S."/>
            <person name="Du J.Z."/>
            <person name="Liang Y.Q."/>
        </authorList>
    </citation>
    <scope>NUCLEOTIDE SEQUENCE</scope>
    <source>
        <strain evidence="1">A06</strain>
    </source>
</reference>
<comment type="caution">
    <text evidence="1">The sequence shown here is derived from an EMBL/GenBank/DDBJ whole genome shotgun (WGS) entry which is preliminary data.</text>
</comment>
<gene>
    <name evidence="1" type="ORF">N2K84_15195</name>
</gene>
<evidence type="ECO:0000313" key="2">
    <source>
        <dbReference type="Proteomes" id="UP001163821"/>
    </source>
</evidence>
<proteinExistence type="predicted"/>
<sequence length="128" mass="14998">MKALPMPDVFATDREHYFECWKDILSMCQSPSKRFGIEVVLIRDRGPIKAGTKGIARPFNAVDIHRQLKDYNDEMKYKIMGLPDLSRAFDFYPYYEKDGRKAISLHHTHISQFDCKATKTTTQLEFEF</sequence>
<evidence type="ECO:0000313" key="1">
    <source>
        <dbReference type="EMBL" id="MCW0484087.1"/>
    </source>
</evidence>
<protein>
    <submittedName>
        <fullName evidence="1">Uncharacterized protein</fullName>
    </submittedName>
</protein>
<name>A0AA41YA33_9BACT</name>
<organism evidence="1 2">
    <name type="scientific">Gaoshiqia sediminis</name>
    <dbReference type="NCBI Taxonomy" id="2986998"/>
    <lineage>
        <taxon>Bacteria</taxon>
        <taxon>Pseudomonadati</taxon>
        <taxon>Bacteroidota</taxon>
        <taxon>Bacteroidia</taxon>
        <taxon>Marinilabiliales</taxon>
        <taxon>Prolixibacteraceae</taxon>
        <taxon>Gaoshiqia</taxon>
    </lineage>
</organism>
<dbReference type="EMBL" id="JAPAAF010000028">
    <property type="protein sequence ID" value="MCW0484087.1"/>
    <property type="molecule type" value="Genomic_DNA"/>
</dbReference>
<dbReference type="AlphaFoldDB" id="A0AA41YA33"/>